<keyword evidence="4 12" id="KW-0808">Transferase</keyword>
<keyword evidence="8 12" id="KW-0443">Lipid metabolism</keyword>
<feature type="transmembrane region" description="Helical" evidence="12">
    <location>
        <begin position="201"/>
        <end position="219"/>
    </location>
</feature>
<dbReference type="HAMAP" id="MF_01286">
    <property type="entry name" value="DGGGP_synth"/>
    <property type="match status" value="1"/>
</dbReference>
<proteinExistence type="inferred from homology"/>
<dbReference type="InterPro" id="IPR044878">
    <property type="entry name" value="UbiA_sf"/>
</dbReference>
<dbReference type="PANTHER" id="PTHR42723">
    <property type="entry name" value="CHLOROPHYLL SYNTHASE"/>
    <property type="match status" value="1"/>
</dbReference>
<keyword evidence="5 12" id="KW-0812">Transmembrane</keyword>
<keyword evidence="10 12" id="KW-0594">Phospholipid biosynthesis</keyword>
<comment type="function">
    <text evidence="12">Prenyltransferase that catalyzes the transfer of the geranylgeranyl moiety of geranylgeranyl diphosphate (GGPP) to the C2 hydroxyl of (S)-3-O-geranylgeranylglyceryl phosphate (GGGP). This reaction is the second ether-bond-formation step in the biosynthesis of archaeal membrane lipids.</text>
</comment>
<organism evidence="13 14">
    <name type="scientific">Methanoculleus marisnigri</name>
    <dbReference type="NCBI Taxonomy" id="2198"/>
    <lineage>
        <taxon>Archaea</taxon>
        <taxon>Methanobacteriati</taxon>
        <taxon>Methanobacteriota</taxon>
        <taxon>Stenosarchaea group</taxon>
        <taxon>Methanomicrobia</taxon>
        <taxon>Methanomicrobiales</taxon>
        <taxon>Methanomicrobiaceae</taxon>
        <taxon>Methanoculleus</taxon>
    </lineage>
</organism>
<evidence type="ECO:0000313" key="13">
    <source>
        <dbReference type="EMBL" id="KUK99927.1"/>
    </source>
</evidence>
<dbReference type="InterPro" id="IPR023547">
    <property type="entry name" value="DGGGP_synth"/>
</dbReference>
<dbReference type="AlphaFoldDB" id="A0A117MEP4"/>
<dbReference type="GO" id="GO:0046474">
    <property type="term" value="P:glycerophospholipid biosynthetic process"/>
    <property type="evidence" value="ECO:0007669"/>
    <property type="project" value="UniProtKB-UniRule"/>
</dbReference>
<feature type="transmembrane region" description="Helical" evidence="12">
    <location>
        <begin position="133"/>
        <end position="150"/>
    </location>
</feature>
<evidence type="ECO:0000256" key="2">
    <source>
        <dbReference type="ARBA" id="ARBA00022475"/>
    </source>
</evidence>
<keyword evidence="9 12" id="KW-0472">Membrane</keyword>
<keyword evidence="3 12" id="KW-0444">Lipid biosynthesis</keyword>
<feature type="transmembrane region" description="Helical" evidence="12">
    <location>
        <begin position="12"/>
        <end position="32"/>
    </location>
</feature>
<dbReference type="Proteomes" id="UP000054598">
    <property type="component" value="Unassembled WGS sequence"/>
</dbReference>
<feature type="transmembrane region" description="Helical" evidence="12">
    <location>
        <begin position="257"/>
        <end position="278"/>
    </location>
</feature>
<reference evidence="14" key="1">
    <citation type="journal article" date="2015" name="MBio">
        <title>Genome-Resolved Metagenomic Analysis Reveals Roles for Candidate Phyla and Other Microbial Community Members in Biogeochemical Transformations in Oil Reservoirs.</title>
        <authorList>
            <person name="Hu P."/>
            <person name="Tom L."/>
            <person name="Singh A."/>
            <person name="Thomas B.C."/>
            <person name="Baker B.J."/>
            <person name="Piceno Y.M."/>
            <person name="Andersen G.L."/>
            <person name="Banfield J.F."/>
        </authorList>
    </citation>
    <scope>NUCLEOTIDE SEQUENCE [LARGE SCALE GENOMIC DNA]</scope>
</reference>
<evidence type="ECO:0000256" key="12">
    <source>
        <dbReference type="HAMAP-Rule" id="MF_01286"/>
    </source>
</evidence>
<keyword evidence="2 12" id="KW-1003">Cell membrane</keyword>
<comment type="pathway">
    <text evidence="12">Membrane lipid metabolism; glycerophospholipid metabolism.</text>
</comment>
<dbReference type="Pfam" id="PF01040">
    <property type="entry name" value="UbiA"/>
    <property type="match status" value="1"/>
</dbReference>
<dbReference type="InterPro" id="IPR000537">
    <property type="entry name" value="UbiA_prenyltransferase"/>
</dbReference>
<keyword evidence="6 12" id="KW-0460">Magnesium</keyword>
<evidence type="ECO:0000256" key="10">
    <source>
        <dbReference type="ARBA" id="ARBA00023209"/>
    </source>
</evidence>
<evidence type="ECO:0000313" key="14">
    <source>
        <dbReference type="Proteomes" id="UP000054598"/>
    </source>
</evidence>
<comment type="caution">
    <text evidence="13">The sequence shown here is derived from an EMBL/GenBank/DDBJ whole genome shotgun (WGS) entry which is preliminary data.</text>
</comment>
<feature type="transmembrane region" description="Helical" evidence="12">
    <location>
        <begin position="225"/>
        <end position="245"/>
    </location>
</feature>
<evidence type="ECO:0000256" key="9">
    <source>
        <dbReference type="ARBA" id="ARBA00023136"/>
    </source>
</evidence>
<dbReference type="CDD" id="cd13961">
    <property type="entry name" value="PT_UbiA_DGGGPS"/>
    <property type="match status" value="1"/>
</dbReference>
<dbReference type="InterPro" id="IPR050475">
    <property type="entry name" value="Prenyltransferase_related"/>
</dbReference>
<dbReference type="UniPathway" id="UPA00940"/>
<evidence type="ECO:0000256" key="8">
    <source>
        <dbReference type="ARBA" id="ARBA00023098"/>
    </source>
</evidence>
<dbReference type="GO" id="GO:0047295">
    <property type="term" value="F:geranylgeranylglycerol-phosphate geranylgeranyltransferase activity"/>
    <property type="evidence" value="ECO:0007669"/>
    <property type="project" value="UniProtKB-UniRule"/>
</dbReference>
<comment type="similarity">
    <text evidence="12">Belongs to the UbiA prenyltransferase family. DGGGP synthase subfamily.</text>
</comment>
<dbReference type="Gene3D" id="1.10.357.140">
    <property type="entry name" value="UbiA prenyltransferase"/>
    <property type="match status" value="1"/>
</dbReference>
<dbReference type="GO" id="GO:0000287">
    <property type="term" value="F:magnesium ion binding"/>
    <property type="evidence" value="ECO:0007669"/>
    <property type="project" value="UniProtKB-UniRule"/>
</dbReference>
<dbReference type="GO" id="GO:0005886">
    <property type="term" value="C:plasma membrane"/>
    <property type="evidence" value="ECO:0007669"/>
    <property type="project" value="UniProtKB-SubCell"/>
</dbReference>
<evidence type="ECO:0000256" key="6">
    <source>
        <dbReference type="ARBA" id="ARBA00022842"/>
    </source>
</evidence>
<dbReference type="PATRIC" id="fig|2198.3.peg.1611"/>
<evidence type="ECO:0000256" key="7">
    <source>
        <dbReference type="ARBA" id="ARBA00022989"/>
    </source>
</evidence>
<dbReference type="EMBL" id="LGHE01000215">
    <property type="protein sequence ID" value="KUK99927.1"/>
    <property type="molecule type" value="Genomic_DNA"/>
</dbReference>
<protein>
    <recommendedName>
        <fullName evidence="12">Digeranylgeranylglyceryl phosphate synthase</fullName>
        <shortName evidence="12">DGGGP synthase</shortName>
        <shortName evidence="12">DGGGPS</shortName>
        <ecNumber evidence="12">2.5.1.42</ecNumber>
    </recommendedName>
    <alternativeName>
        <fullName evidence="12">(S)-2,3-di-O-geranylgeranylglyceryl phosphate synthase</fullName>
    </alternativeName>
    <alternativeName>
        <fullName evidence="12">Geranylgeranylglycerol-phosphate geranylgeranyltransferase</fullName>
    </alternativeName>
</protein>
<evidence type="ECO:0000256" key="4">
    <source>
        <dbReference type="ARBA" id="ARBA00022679"/>
    </source>
</evidence>
<dbReference type="NCBIfam" id="NF009521">
    <property type="entry name" value="PRK12882.1"/>
    <property type="match status" value="1"/>
</dbReference>
<keyword evidence="7 12" id="KW-1133">Transmembrane helix</keyword>
<comment type="subcellular location">
    <subcellularLocation>
        <location evidence="1 12">Cell membrane</location>
        <topology evidence="1 12">Multi-pass membrane protein</topology>
    </subcellularLocation>
</comment>
<dbReference type="PANTHER" id="PTHR42723:SF1">
    <property type="entry name" value="CHLOROPHYLL SYNTHASE, CHLOROPLASTIC"/>
    <property type="match status" value="1"/>
</dbReference>
<gene>
    <name evidence="13" type="ORF">XE10_1631</name>
</gene>
<comment type="catalytic activity">
    <reaction evidence="12">
        <text>sn-3-O-(geranylgeranyl)glycerol 1-phosphate + (2E,6E,10E)-geranylgeranyl diphosphate = 2,3-bis-O-(geranylgeranyl)-sn-glycerol 1-phosphate + diphosphate</text>
        <dbReference type="Rhea" id="RHEA:18109"/>
        <dbReference type="ChEBI" id="CHEBI:33019"/>
        <dbReference type="ChEBI" id="CHEBI:57677"/>
        <dbReference type="ChEBI" id="CHEBI:58756"/>
        <dbReference type="ChEBI" id="CHEBI:58837"/>
        <dbReference type="EC" id="2.5.1.42"/>
    </reaction>
</comment>
<evidence type="ECO:0000256" key="11">
    <source>
        <dbReference type="ARBA" id="ARBA00023264"/>
    </source>
</evidence>
<accession>A0A117MEP4</accession>
<evidence type="ECO:0000256" key="1">
    <source>
        <dbReference type="ARBA" id="ARBA00004651"/>
    </source>
</evidence>
<evidence type="ECO:0000256" key="3">
    <source>
        <dbReference type="ARBA" id="ARBA00022516"/>
    </source>
</evidence>
<feature type="transmembrane region" description="Helical" evidence="12">
    <location>
        <begin position="103"/>
        <end position="121"/>
    </location>
</feature>
<name>A0A117MEP4_9EURY</name>
<evidence type="ECO:0000256" key="5">
    <source>
        <dbReference type="ARBA" id="ARBA00022692"/>
    </source>
</evidence>
<comment type="cofactor">
    <cofactor evidence="12">
        <name>Mg(2+)</name>
        <dbReference type="ChEBI" id="CHEBI:18420"/>
    </cofactor>
</comment>
<sequence length="279" mass="28651">MSASAFIRVTRPHNAVVAGLTALLGYLIATGTLTPPSLLLAVVVALITAGGNVINDIYDVEIDRINRPERPIPSGEISLAGAKAYTVALFAVGLLAATLTTPLCLLIALTNAVVLIAYAVWLKRTPALGNMAVAYLTASVFLFGGAFAGIEGLVQNLSLAAITFLATIAREVLKDAEDVDGDAAGGARTLPMIVGIRRTGTLAFACACGAVVASVLPFGDWWGPFYLAAIAVVDIVILFGASRGLRCTTSACVRDSGATSILRTGMFAALAVFAIAAVI</sequence>
<feature type="transmembrane region" description="Helical" evidence="12">
    <location>
        <begin position="38"/>
        <end position="58"/>
    </location>
</feature>
<keyword evidence="11 12" id="KW-1208">Phospholipid metabolism</keyword>
<dbReference type="EC" id="2.5.1.42" evidence="12"/>